<dbReference type="EMBL" id="CP115149">
    <property type="protein sequence ID" value="WBL37127.1"/>
    <property type="molecule type" value="Genomic_DNA"/>
</dbReference>
<gene>
    <name evidence="1" type="ORF">O0235_06045</name>
</gene>
<name>A0ABY7MA18_9CHLR</name>
<keyword evidence="2" id="KW-1185">Reference proteome</keyword>
<sequence>MDGSMGRRPTAWMAAAGVLGIAAAVLAGLLAWRWDGGGGAGASSGGPGWAATGPRAPTHEHADFAVVIRGERFDFGQPQFISDTEGKELSEHVHIHAPRYTVVHVHSTLVTWGEFFQSLGFKLTDPSFPGVTDDRTCLELPSGEKLCNTASERWSFIANGVPVDGLATVNIGDLDRVLFSYGPETPGEALAKYWGLVTDQACIPSELCKARIPADEPPETCSGRGTCTR</sequence>
<organism evidence="1 2">
    <name type="scientific">Tepidiforma flava</name>
    <dbReference type="NCBI Taxonomy" id="3004094"/>
    <lineage>
        <taxon>Bacteria</taxon>
        <taxon>Bacillati</taxon>
        <taxon>Chloroflexota</taxon>
        <taxon>Tepidiformia</taxon>
        <taxon>Tepidiformales</taxon>
        <taxon>Tepidiformaceae</taxon>
        <taxon>Tepidiforma</taxon>
    </lineage>
</organism>
<protein>
    <submittedName>
        <fullName evidence="1">Uncharacterized protein</fullName>
    </submittedName>
</protein>
<dbReference type="RefSeq" id="WP_270057641.1">
    <property type="nucleotide sequence ID" value="NZ_CP115149.1"/>
</dbReference>
<accession>A0ABY7MA18</accession>
<evidence type="ECO:0000313" key="2">
    <source>
        <dbReference type="Proteomes" id="UP001212803"/>
    </source>
</evidence>
<evidence type="ECO:0000313" key="1">
    <source>
        <dbReference type="EMBL" id="WBL37127.1"/>
    </source>
</evidence>
<proteinExistence type="predicted"/>
<reference evidence="1 2" key="1">
    <citation type="journal article" date="2023" name="ISME J.">
        <title>Thermophilic Dehalococcoidia with unusual traits shed light on an unexpected past.</title>
        <authorList>
            <person name="Palmer M."/>
            <person name="Covington J.K."/>
            <person name="Zhou E.M."/>
            <person name="Thomas S.C."/>
            <person name="Habib N."/>
            <person name="Seymour C.O."/>
            <person name="Lai D."/>
            <person name="Johnston J."/>
            <person name="Hashimi A."/>
            <person name="Jiao J.Y."/>
            <person name="Muok A.R."/>
            <person name="Liu L."/>
            <person name="Xian W.D."/>
            <person name="Zhi X.Y."/>
            <person name="Li M.M."/>
            <person name="Silva L.P."/>
            <person name="Bowen B.P."/>
            <person name="Louie K."/>
            <person name="Briegel A."/>
            <person name="Pett-Ridge J."/>
            <person name="Weber P.K."/>
            <person name="Tocheva E.I."/>
            <person name="Woyke T."/>
            <person name="Northen T.R."/>
            <person name="Mayali X."/>
            <person name="Li W.J."/>
            <person name="Hedlund B.P."/>
        </authorList>
    </citation>
    <scope>NUCLEOTIDE SEQUENCE [LARGE SCALE GENOMIC DNA]</scope>
    <source>
        <strain evidence="1 2">YIM 72310</strain>
    </source>
</reference>
<dbReference type="Proteomes" id="UP001212803">
    <property type="component" value="Chromosome"/>
</dbReference>